<protein>
    <submittedName>
        <fullName evidence="2">Uncharacterized protein</fullName>
    </submittedName>
</protein>
<keyword evidence="1" id="KW-0812">Transmembrane</keyword>
<keyword evidence="1" id="KW-0472">Membrane</keyword>
<gene>
    <name evidence="2" type="ORF">I316_08003</name>
</gene>
<dbReference type="Proteomes" id="UP000092666">
    <property type="component" value="Unassembled WGS sequence"/>
</dbReference>
<proteinExistence type="predicted"/>
<name>A0A1B9GH40_9TREE</name>
<evidence type="ECO:0000313" key="3">
    <source>
        <dbReference type="Proteomes" id="UP000092666"/>
    </source>
</evidence>
<reference evidence="2 3" key="1">
    <citation type="submission" date="2013-07" db="EMBL/GenBank/DDBJ databases">
        <title>The Genome Sequence of Cryptococcus heveanensis BCC8398.</title>
        <authorList>
            <consortium name="The Broad Institute Genome Sequencing Platform"/>
            <person name="Cuomo C."/>
            <person name="Litvintseva A."/>
            <person name="Chen Y."/>
            <person name="Heitman J."/>
            <person name="Sun S."/>
            <person name="Springer D."/>
            <person name="Dromer F."/>
            <person name="Young S.K."/>
            <person name="Zeng Q."/>
            <person name="Gargeya S."/>
            <person name="Fitzgerald M."/>
            <person name="Abouelleil A."/>
            <person name="Alvarado L."/>
            <person name="Berlin A.M."/>
            <person name="Chapman S.B."/>
            <person name="Dewar J."/>
            <person name="Goldberg J."/>
            <person name="Griggs A."/>
            <person name="Gujja S."/>
            <person name="Hansen M."/>
            <person name="Howarth C."/>
            <person name="Imamovic A."/>
            <person name="Larimer J."/>
            <person name="McCowan C."/>
            <person name="Murphy C."/>
            <person name="Pearson M."/>
            <person name="Priest M."/>
            <person name="Roberts A."/>
            <person name="Saif S."/>
            <person name="Shea T."/>
            <person name="Sykes S."/>
            <person name="Wortman J."/>
            <person name="Nusbaum C."/>
            <person name="Birren B."/>
        </authorList>
    </citation>
    <scope>NUCLEOTIDE SEQUENCE [LARGE SCALE GENOMIC DNA]</scope>
    <source>
        <strain evidence="2 3">BCC8398</strain>
    </source>
</reference>
<dbReference type="OrthoDB" id="3163292at2759"/>
<accession>A0A1B9GH40</accession>
<feature type="transmembrane region" description="Helical" evidence="1">
    <location>
        <begin position="102"/>
        <end position="124"/>
    </location>
</feature>
<evidence type="ECO:0000313" key="2">
    <source>
        <dbReference type="EMBL" id="OCF30359.1"/>
    </source>
</evidence>
<sequence>MWINYSKECANLSAESRRAVLLDIHQAITWHTSVWSSPAEGLTGTEREFLMWYDNRMLISVKFEMLEICLPSERTIAVSQLIELIGRFVQQTKSVSANGSLVFLQDITAVYFSSLAAIVYKLFWKLNPGQKRMMVDAIKEIHGACSESANGDINSPSAFVARFYTRLLYRLNTQSRALSRAQSPSDIDQTPAANCTPDEREVELATDIDMWIQQLGDLEQSCPTFDQSYWSTLSSVPLATFEQIFE</sequence>
<dbReference type="STRING" id="1296120.A0A1B9GH40"/>
<dbReference type="AlphaFoldDB" id="A0A1B9GH40"/>
<dbReference type="EMBL" id="KV700153">
    <property type="protein sequence ID" value="OCF30359.1"/>
    <property type="molecule type" value="Genomic_DNA"/>
</dbReference>
<keyword evidence="1" id="KW-1133">Transmembrane helix</keyword>
<keyword evidence="3" id="KW-1185">Reference proteome</keyword>
<evidence type="ECO:0000256" key="1">
    <source>
        <dbReference type="SAM" id="Phobius"/>
    </source>
</evidence>
<reference evidence="3" key="2">
    <citation type="submission" date="2013-12" db="EMBL/GenBank/DDBJ databases">
        <title>Evolution of pathogenesis and genome organization in the Tremellales.</title>
        <authorList>
            <person name="Cuomo C."/>
            <person name="Litvintseva A."/>
            <person name="Heitman J."/>
            <person name="Chen Y."/>
            <person name="Sun S."/>
            <person name="Springer D."/>
            <person name="Dromer F."/>
            <person name="Young S."/>
            <person name="Zeng Q."/>
            <person name="Chapman S."/>
            <person name="Gujja S."/>
            <person name="Saif S."/>
            <person name="Birren B."/>
        </authorList>
    </citation>
    <scope>NUCLEOTIDE SEQUENCE [LARGE SCALE GENOMIC DNA]</scope>
    <source>
        <strain evidence="3">BCC8398</strain>
    </source>
</reference>
<organism evidence="2 3">
    <name type="scientific">Kwoniella heveanensis BCC8398</name>
    <dbReference type="NCBI Taxonomy" id="1296120"/>
    <lineage>
        <taxon>Eukaryota</taxon>
        <taxon>Fungi</taxon>
        <taxon>Dikarya</taxon>
        <taxon>Basidiomycota</taxon>
        <taxon>Agaricomycotina</taxon>
        <taxon>Tremellomycetes</taxon>
        <taxon>Tremellales</taxon>
        <taxon>Cryptococcaceae</taxon>
        <taxon>Kwoniella</taxon>
    </lineage>
</organism>